<dbReference type="EMBL" id="CAJVPI010000620">
    <property type="protein sequence ID" value="CAG8556531.1"/>
    <property type="molecule type" value="Genomic_DNA"/>
</dbReference>
<evidence type="ECO:0000313" key="1">
    <source>
        <dbReference type="EMBL" id="CAG8556531.1"/>
    </source>
</evidence>
<gene>
    <name evidence="1" type="ORF">PBRASI_LOCUS5366</name>
</gene>
<dbReference type="AlphaFoldDB" id="A0A9N9B7Y1"/>
<accession>A0A9N9B7Y1</accession>
<proteinExistence type="predicted"/>
<keyword evidence="2" id="KW-1185">Reference proteome</keyword>
<sequence length="222" mass="25761">MEGIPVDDSAYFTFDHEWSLLSFLLYRQHGRVQGHFFSLDGAAVCVQLLTAEEKKSQSIAKFWENVASVEEHTTNVTQSVFQQDHMEYFGAETFIDEDPHNSKPISYKYNLFREMKDQLDRLLKRLKFTEETIKRLCQYRIGTTLRSVPESLAVLKDELRLKHDLISVLSVVKEVKKVALRTRPEGLFTLEDLPEITTSPQKISKQSSLTRYLFITNMHSVP</sequence>
<evidence type="ECO:0000313" key="2">
    <source>
        <dbReference type="Proteomes" id="UP000789739"/>
    </source>
</evidence>
<organism evidence="1 2">
    <name type="scientific">Paraglomus brasilianum</name>
    <dbReference type="NCBI Taxonomy" id="144538"/>
    <lineage>
        <taxon>Eukaryota</taxon>
        <taxon>Fungi</taxon>
        <taxon>Fungi incertae sedis</taxon>
        <taxon>Mucoromycota</taxon>
        <taxon>Glomeromycotina</taxon>
        <taxon>Glomeromycetes</taxon>
        <taxon>Paraglomerales</taxon>
        <taxon>Paraglomeraceae</taxon>
        <taxon>Paraglomus</taxon>
    </lineage>
</organism>
<name>A0A9N9B7Y1_9GLOM</name>
<protein>
    <submittedName>
        <fullName evidence="1">9728_t:CDS:1</fullName>
    </submittedName>
</protein>
<dbReference type="Proteomes" id="UP000789739">
    <property type="component" value="Unassembled WGS sequence"/>
</dbReference>
<reference evidence="1" key="1">
    <citation type="submission" date="2021-06" db="EMBL/GenBank/DDBJ databases">
        <authorList>
            <person name="Kallberg Y."/>
            <person name="Tangrot J."/>
            <person name="Rosling A."/>
        </authorList>
    </citation>
    <scope>NUCLEOTIDE SEQUENCE</scope>
    <source>
        <strain evidence="1">BR232B</strain>
    </source>
</reference>
<comment type="caution">
    <text evidence="1">The sequence shown here is derived from an EMBL/GenBank/DDBJ whole genome shotgun (WGS) entry which is preliminary data.</text>
</comment>
<dbReference type="OrthoDB" id="2428131at2759"/>